<accession>A0AAW0BF60</accession>
<sequence length="419" mass="47024">MAAIHEKLYGKSRLSNERNGEKDSGAILLRLVKLLPNSPSYSAHVKSRNSGMVSPGDLTRMATVLHCMIPHYRTSRWEPGTSLRNCSWVVGNFWKDVGVSNLGQSWSREEGYTLASSQEFKKMCLERVVQGVNELNESPEHPESLPHAVDTITSDSGRALPVPNPSMLWTDPECLGLQDLTANERYQIVSRSLGSRGVDASQAIYKKVKHDLREDTSWFTGPESFCMARTVVCPGKAQSHTFQICQNEDAVISGILSCLCRFKKYCLECLRNIPQETQEEGCLPCPTCRRSVYVVSYSWVMLTPQEEEHRQNSKISQKAEKRLQNKANKLLKRLQSRDDAHGSASSPANSLNLPSSPHSNSYTTTSVRLHISGDRMSQIKRNIARLVRESENMTLATYRACFPSSDATDEEILKLMSHK</sequence>
<keyword evidence="3" id="KW-1185">Reference proteome</keyword>
<protein>
    <submittedName>
        <fullName evidence="2">Uncharacterized protein</fullName>
    </submittedName>
</protein>
<feature type="compositionally biased region" description="Low complexity" evidence="1">
    <location>
        <begin position="343"/>
        <end position="361"/>
    </location>
</feature>
<name>A0AAW0BF60_9AGAR</name>
<proteinExistence type="predicted"/>
<evidence type="ECO:0000313" key="3">
    <source>
        <dbReference type="Proteomes" id="UP001383192"/>
    </source>
</evidence>
<dbReference type="Proteomes" id="UP001383192">
    <property type="component" value="Unassembled WGS sequence"/>
</dbReference>
<comment type="caution">
    <text evidence="2">The sequence shown here is derived from an EMBL/GenBank/DDBJ whole genome shotgun (WGS) entry which is preliminary data.</text>
</comment>
<organism evidence="2 3">
    <name type="scientific">Paramarasmius palmivorus</name>
    <dbReference type="NCBI Taxonomy" id="297713"/>
    <lineage>
        <taxon>Eukaryota</taxon>
        <taxon>Fungi</taxon>
        <taxon>Dikarya</taxon>
        <taxon>Basidiomycota</taxon>
        <taxon>Agaricomycotina</taxon>
        <taxon>Agaricomycetes</taxon>
        <taxon>Agaricomycetidae</taxon>
        <taxon>Agaricales</taxon>
        <taxon>Marasmiineae</taxon>
        <taxon>Marasmiaceae</taxon>
        <taxon>Paramarasmius</taxon>
    </lineage>
</organism>
<gene>
    <name evidence="2" type="ORF">VNI00_016420</name>
</gene>
<evidence type="ECO:0000256" key="1">
    <source>
        <dbReference type="SAM" id="MobiDB-lite"/>
    </source>
</evidence>
<dbReference type="AlphaFoldDB" id="A0AAW0BF60"/>
<reference evidence="2 3" key="1">
    <citation type="submission" date="2024-01" db="EMBL/GenBank/DDBJ databases">
        <title>A draft genome for a cacao thread blight-causing isolate of Paramarasmius palmivorus.</title>
        <authorList>
            <person name="Baruah I.K."/>
            <person name="Bukari Y."/>
            <person name="Amoako-Attah I."/>
            <person name="Meinhardt L.W."/>
            <person name="Bailey B.A."/>
            <person name="Cohen S.P."/>
        </authorList>
    </citation>
    <scope>NUCLEOTIDE SEQUENCE [LARGE SCALE GENOMIC DNA]</scope>
    <source>
        <strain evidence="2 3">GH-12</strain>
    </source>
</reference>
<feature type="region of interest" description="Disordered" evidence="1">
    <location>
        <begin position="335"/>
        <end position="363"/>
    </location>
</feature>
<dbReference type="EMBL" id="JAYKXP010000127">
    <property type="protein sequence ID" value="KAK7024296.1"/>
    <property type="molecule type" value="Genomic_DNA"/>
</dbReference>
<evidence type="ECO:0000313" key="2">
    <source>
        <dbReference type="EMBL" id="KAK7024296.1"/>
    </source>
</evidence>